<keyword evidence="3" id="KW-0813">Transport</keyword>
<evidence type="ECO:0000256" key="1">
    <source>
        <dbReference type="ARBA" id="ARBA00004196"/>
    </source>
</evidence>
<dbReference type="AlphaFoldDB" id="A0A233VBL3"/>
<name>A0A233VBL3_FINMA</name>
<dbReference type="PROSITE" id="PS51257">
    <property type="entry name" value="PROKAR_LIPOPROTEIN"/>
    <property type="match status" value="1"/>
</dbReference>
<protein>
    <submittedName>
        <fullName evidence="7">ABC transporter substrate-binding protein</fullName>
    </submittedName>
</protein>
<dbReference type="Proteomes" id="UP000730862">
    <property type="component" value="Unassembled WGS sequence"/>
</dbReference>
<dbReference type="CDD" id="cd01146">
    <property type="entry name" value="FhuD"/>
    <property type="match status" value="1"/>
</dbReference>
<dbReference type="Pfam" id="PF01497">
    <property type="entry name" value="Peripla_BP_2"/>
    <property type="match status" value="1"/>
</dbReference>
<feature type="region of interest" description="Disordered" evidence="5">
    <location>
        <begin position="26"/>
        <end position="47"/>
    </location>
</feature>
<accession>A0A233VBL3</accession>
<reference evidence="7" key="1">
    <citation type="submission" date="2021-02" db="EMBL/GenBank/DDBJ databases">
        <title>Infant gut strain persistence is associated with maternal origin, phylogeny, and functional potential including surface adhesion and iron acquisition.</title>
        <authorList>
            <person name="Lou Y.C."/>
        </authorList>
    </citation>
    <scope>NUCLEOTIDE SEQUENCE</scope>
    <source>
        <strain evidence="7">L3_058_000G1_dasL3_058_000G1_concoct_72</strain>
    </source>
</reference>
<feature type="signal peptide" evidence="6">
    <location>
        <begin position="1"/>
        <end position="19"/>
    </location>
</feature>
<dbReference type="PANTHER" id="PTHR30532">
    <property type="entry name" value="IRON III DICITRATE-BINDING PERIPLASMIC PROTEIN"/>
    <property type="match status" value="1"/>
</dbReference>
<dbReference type="InterPro" id="IPR051313">
    <property type="entry name" value="Bact_iron-sidero_bind"/>
</dbReference>
<evidence type="ECO:0000313" key="7">
    <source>
        <dbReference type="EMBL" id="MBS5964953.1"/>
    </source>
</evidence>
<evidence type="ECO:0000256" key="3">
    <source>
        <dbReference type="ARBA" id="ARBA00022448"/>
    </source>
</evidence>
<evidence type="ECO:0000256" key="2">
    <source>
        <dbReference type="ARBA" id="ARBA00008814"/>
    </source>
</evidence>
<proteinExistence type="inferred from homology"/>
<evidence type="ECO:0000256" key="5">
    <source>
        <dbReference type="SAM" id="MobiDB-lite"/>
    </source>
</evidence>
<dbReference type="GO" id="GO:0030288">
    <property type="term" value="C:outer membrane-bounded periplasmic space"/>
    <property type="evidence" value="ECO:0007669"/>
    <property type="project" value="TreeGrafter"/>
</dbReference>
<organism evidence="7 8">
    <name type="scientific">Finegoldia magna</name>
    <name type="common">Peptostreptococcus magnus</name>
    <dbReference type="NCBI Taxonomy" id="1260"/>
    <lineage>
        <taxon>Bacteria</taxon>
        <taxon>Bacillati</taxon>
        <taxon>Bacillota</taxon>
        <taxon>Tissierellia</taxon>
        <taxon>Tissierellales</taxon>
        <taxon>Peptoniphilaceae</taxon>
        <taxon>Finegoldia</taxon>
    </lineage>
</organism>
<comment type="similarity">
    <text evidence="2">Belongs to the bacterial solute-binding protein 8 family.</text>
</comment>
<comment type="caution">
    <text evidence="7">The sequence shown here is derived from an EMBL/GenBank/DDBJ whole genome shotgun (WGS) entry which is preliminary data.</text>
</comment>
<evidence type="ECO:0000256" key="6">
    <source>
        <dbReference type="SAM" id="SignalP"/>
    </source>
</evidence>
<dbReference type="EMBL" id="JAHAIK010000010">
    <property type="protein sequence ID" value="MBS5964953.1"/>
    <property type="molecule type" value="Genomic_DNA"/>
</dbReference>
<gene>
    <name evidence="7" type="ORF">KIA07_04715</name>
</gene>
<sequence length="349" mass="37793">MKKKFFVMLALACIFSLTACGQKQPVKEESKPAESVEKQENKSEEKDGKIVVKHALGETVLEKKPERVASIGWGNQDIALALGVSPVGMEKVSYGVPKGKEMQTWTEKALKSLDKGEKPAIYDNLDGINFEAIANTKPDVILAGYSGITKEDYDKLSKIAPVIAYPKAPWATFWRDQVKIDAAGLGLAKEGDDLIAKTDDFIKKTIESKPALAGKKVLFMMLNAQDASKFWVFGASDPRAAFMEDLGMTIPDSVKSHIKDGAFVAELSTEQADQFKDADMVVIYGNDKTLGQLQADPLISKIPAVKNGAVAVIPDATPLAAACIPTPLSIQETLADYVKILDEAAQKSK</sequence>
<comment type="subcellular location">
    <subcellularLocation>
        <location evidence="1">Cell envelope</location>
    </subcellularLocation>
</comment>
<evidence type="ECO:0000313" key="8">
    <source>
        <dbReference type="Proteomes" id="UP000730862"/>
    </source>
</evidence>
<dbReference type="PANTHER" id="PTHR30532:SF24">
    <property type="entry name" value="FERRIC ENTEROBACTIN-BINDING PERIPLASMIC PROTEIN FEPB"/>
    <property type="match status" value="1"/>
</dbReference>
<feature type="chain" id="PRO_5043523145" evidence="6">
    <location>
        <begin position="20"/>
        <end position="349"/>
    </location>
</feature>
<dbReference type="GO" id="GO:1901678">
    <property type="term" value="P:iron coordination entity transport"/>
    <property type="evidence" value="ECO:0007669"/>
    <property type="project" value="UniProtKB-ARBA"/>
</dbReference>
<evidence type="ECO:0000256" key="4">
    <source>
        <dbReference type="ARBA" id="ARBA00022729"/>
    </source>
</evidence>
<dbReference type="Gene3D" id="3.40.50.1980">
    <property type="entry name" value="Nitrogenase molybdenum iron protein domain"/>
    <property type="match status" value="2"/>
</dbReference>
<dbReference type="RefSeq" id="WP_094230522.1">
    <property type="nucleotide sequence ID" value="NZ_JAHAIK010000010.1"/>
</dbReference>
<dbReference type="InterPro" id="IPR002491">
    <property type="entry name" value="ABC_transptr_periplasmic_BD"/>
</dbReference>
<dbReference type="SUPFAM" id="SSF53807">
    <property type="entry name" value="Helical backbone' metal receptor"/>
    <property type="match status" value="1"/>
</dbReference>
<dbReference type="PROSITE" id="PS50983">
    <property type="entry name" value="FE_B12_PBP"/>
    <property type="match status" value="1"/>
</dbReference>
<keyword evidence="4 6" id="KW-0732">Signal</keyword>